<evidence type="ECO:0000256" key="4">
    <source>
        <dbReference type="ARBA" id="ARBA00022989"/>
    </source>
</evidence>
<gene>
    <name evidence="8" type="ORF">KVG88_02280</name>
</gene>
<feature type="transmembrane region" description="Helical" evidence="6">
    <location>
        <begin position="409"/>
        <end position="430"/>
    </location>
</feature>
<evidence type="ECO:0000256" key="3">
    <source>
        <dbReference type="ARBA" id="ARBA00022692"/>
    </source>
</evidence>
<organism evidence="8 9">
    <name type="scientific">Pseudomonas azerbaijanoccidentalis</name>
    <dbReference type="NCBI Taxonomy" id="2842347"/>
    <lineage>
        <taxon>Bacteria</taxon>
        <taxon>Pseudomonadati</taxon>
        <taxon>Pseudomonadota</taxon>
        <taxon>Gammaproteobacteria</taxon>
        <taxon>Pseudomonadales</taxon>
        <taxon>Pseudomonadaceae</taxon>
        <taxon>Pseudomonas</taxon>
    </lineage>
</organism>
<evidence type="ECO:0000256" key="6">
    <source>
        <dbReference type="SAM" id="Phobius"/>
    </source>
</evidence>
<dbReference type="Pfam" id="PF07690">
    <property type="entry name" value="MFS_1"/>
    <property type="match status" value="1"/>
</dbReference>
<feature type="transmembrane region" description="Helical" evidence="6">
    <location>
        <begin position="255"/>
        <end position="277"/>
    </location>
</feature>
<keyword evidence="3 6" id="KW-0812">Transmembrane</keyword>
<dbReference type="PANTHER" id="PTHR43791">
    <property type="entry name" value="PERMEASE-RELATED"/>
    <property type="match status" value="1"/>
</dbReference>
<dbReference type="InterPro" id="IPR020846">
    <property type="entry name" value="MFS_dom"/>
</dbReference>
<comment type="caution">
    <text evidence="8">The sequence shown here is derived from an EMBL/GenBank/DDBJ whole genome shotgun (WGS) entry which is preliminary data.</text>
</comment>
<feature type="transmembrane region" description="Helical" evidence="6">
    <location>
        <begin position="319"/>
        <end position="338"/>
    </location>
</feature>
<feature type="transmembrane region" description="Helical" evidence="6">
    <location>
        <begin position="154"/>
        <end position="173"/>
    </location>
</feature>
<evidence type="ECO:0000313" key="8">
    <source>
        <dbReference type="EMBL" id="MBV4518874.1"/>
    </source>
</evidence>
<dbReference type="PANTHER" id="PTHR43791:SF36">
    <property type="entry name" value="TRANSPORTER, PUTATIVE (AFU_ORTHOLOGUE AFUA_6G08340)-RELATED"/>
    <property type="match status" value="1"/>
</dbReference>
<feature type="transmembrane region" description="Helical" evidence="6">
    <location>
        <begin position="185"/>
        <end position="207"/>
    </location>
</feature>
<dbReference type="PROSITE" id="PS50850">
    <property type="entry name" value="MFS"/>
    <property type="match status" value="1"/>
</dbReference>
<feature type="transmembrane region" description="Helical" evidence="6">
    <location>
        <begin position="97"/>
        <end position="117"/>
    </location>
</feature>
<feature type="transmembrane region" description="Helical" evidence="6">
    <location>
        <begin position="22"/>
        <end position="39"/>
    </location>
</feature>
<feature type="transmembrane region" description="Helical" evidence="6">
    <location>
        <begin position="59"/>
        <end position="76"/>
    </location>
</feature>
<feature type="transmembrane region" description="Helical" evidence="6">
    <location>
        <begin position="376"/>
        <end position="403"/>
    </location>
</feature>
<dbReference type="RefSeq" id="WP_217870179.1">
    <property type="nucleotide sequence ID" value="NZ_JAHSTU010000001.1"/>
</dbReference>
<evidence type="ECO:0000259" key="7">
    <source>
        <dbReference type="PROSITE" id="PS50850"/>
    </source>
</evidence>
<feature type="domain" description="Major facilitator superfamily (MFS) profile" evidence="7">
    <location>
        <begin position="26"/>
        <end position="440"/>
    </location>
</feature>
<comment type="subcellular location">
    <subcellularLocation>
        <location evidence="1">Membrane</location>
        <topology evidence="1">Multi-pass membrane protein</topology>
    </subcellularLocation>
</comment>
<accession>A0ABS6QIX2</accession>
<evidence type="ECO:0000256" key="5">
    <source>
        <dbReference type="ARBA" id="ARBA00023136"/>
    </source>
</evidence>
<reference evidence="8" key="1">
    <citation type="submission" date="2021-06" db="EMBL/GenBank/DDBJ databases">
        <title>Updating the genus Pseudomonas: Description of 43 new species and partition of the Pseudomonas putida group.</title>
        <authorList>
            <person name="Girard L."/>
            <person name="Lood C."/>
            <person name="Vandamme P."/>
            <person name="Rokni-Zadeh H."/>
            <person name="Van Noort V."/>
            <person name="Hofte M."/>
            <person name="Lavigne R."/>
            <person name="De Mot R."/>
        </authorList>
    </citation>
    <scope>NUCLEOTIDE SEQUENCE</scope>
    <source>
        <strain evidence="8">SWRI74</strain>
    </source>
</reference>
<evidence type="ECO:0000256" key="1">
    <source>
        <dbReference type="ARBA" id="ARBA00004141"/>
    </source>
</evidence>
<dbReference type="CDD" id="cd17319">
    <property type="entry name" value="MFS_ExuT_GudP_like"/>
    <property type="match status" value="1"/>
</dbReference>
<keyword evidence="4 6" id="KW-1133">Transmembrane helix</keyword>
<feature type="transmembrane region" description="Helical" evidence="6">
    <location>
        <begin position="344"/>
        <end position="364"/>
    </location>
</feature>
<dbReference type="InterPro" id="IPR011701">
    <property type="entry name" value="MFS"/>
</dbReference>
<feature type="transmembrane region" description="Helical" evidence="6">
    <location>
        <begin position="289"/>
        <end position="307"/>
    </location>
</feature>
<keyword evidence="9" id="KW-1185">Reference proteome</keyword>
<name>A0ABS6QIX2_9PSED</name>
<feature type="transmembrane region" description="Helical" evidence="6">
    <location>
        <begin position="123"/>
        <end position="142"/>
    </location>
</feature>
<proteinExistence type="predicted"/>
<dbReference type="EMBL" id="JAHSTU010000001">
    <property type="protein sequence ID" value="MBV4518874.1"/>
    <property type="molecule type" value="Genomic_DNA"/>
</dbReference>
<keyword evidence="5 6" id="KW-0472">Membrane</keyword>
<evidence type="ECO:0000313" key="9">
    <source>
        <dbReference type="Proteomes" id="UP001049200"/>
    </source>
</evidence>
<evidence type="ECO:0000256" key="2">
    <source>
        <dbReference type="ARBA" id="ARBA00022448"/>
    </source>
</evidence>
<dbReference type="Proteomes" id="UP001049200">
    <property type="component" value="Unassembled WGS sequence"/>
</dbReference>
<protein>
    <submittedName>
        <fullName evidence="8">MFS transporter</fullName>
    </submittedName>
</protein>
<keyword evidence="2" id="KW-0813">Transport</keyword>
<sequence length="440" mass="47362">MTLLNTVAPPEVVNADALYRRITLRLLPFLFICYVINYIDRANIGYAKLQFTQDLGFSEAVYGLGAGLFYLAYLLFEVPSNLYLQKIGARATLTRIMIIWGLASGLTCLVTTPMQLYVARFCLGAAEAGFFPGVVLYLSYWFPAARRGRISSILLMAIVTAGLLGGLVSGWIMHEADGLFGLRGWQALFVIEAIPAILLGLAVFWVLDDSPQKAKWLSPAERELIRQDLEKDQALKNSKGHSGAFSALRDPRIHLLALVYCAVCVGSAVIGTWGPSILKSAGVTDLKQLGMLMMLPYLTAAITMYLVGRSSDRLLERRWHVIVPSLVAAIAFFVLSLPDIGVPLTLLMLCLAAAGVYSATPVFWTIPPTYLGKDTAATGIAFISSVGAGAAGFGSAALLGWIMAETGSLSVGLASVGVLVILGCGLFLACMPTRLLKLKR</sequence>